<comment type="cofactor">
    <cofactor evidence="6">
        <name>[2Fe-2S] cluster</name>
        <dbReference type="ChEBI" id="CHEBI:190135"/>
    </cofactor>
</comment>
<dbReference type="GO" id="GO:0051213">
    <property type="term" value="F:dioxygenase activity"/>
    <property type="evidence" value="ECO:0007669"/>
    <property type="project" value="UniProtKB-KW"/>
</dbReference>
<evidence type="ECO:0000256" key="7">
    <source>
        <dbReference type="SAM" id="MobiDB-lite"/>
    </source>
</evidence>
<evidence type="ECO:0000256" key="4">
    <source>
        <dbReference type="ARBA" id="ARBA00023014"/>
    </source>
</evidence>
<dbReference type="InterPro" id="IPR036922">
    <property type="entry name" value="Rieske_2Fe-2S_sf"/>
</dbReference>
<feature type="domain" description="Rieske" evidence="8">
    <location>
        <begin position="77"/>
        <end position="174"/>
    </location>
</feature>
<dbReference type="Gene3D" id="2.102.10.10">
    <property type="entry name" value="Rieske [2Fe-2S] iron-sulphur domain"/>
    <property type="match status" value="1"/>
</dbReference>
<dbReference type="InterPro" id="IPR005805">
    <property type="entry name" value="Rieske_Fe-S_prot_C"/>
</dbReference>
<reference evidence="9 10" key="2">
    <citation type="submission" date="2015-01" db="EMBL/GenBank/DDBJ databases">
        <title>Complete genome sequence of Pyrinomonas methylaliphatogenes type strain K22T.</title>
        <authorList>
            <person name="Lee K.C.Y."/>
            <person name="Power J.F."/>
            <person name="Dunfield P.F."/>
            <person name="Morgan X.C."/>
            <person name="Huttenhower C."/>
            <person name="Stott M.B."/>
        </authorList>
    </citation>
    <scope>NUCLEOTIDE SEQUENCE [LARGE SCALE GENOMIC DNA]</scope>
    <source>
        <strain evidence="9 10">K22</strain>
    </source>
</reference>
<keyword evidence="10" id="KW-1185">Reference proteome</keyword>
<evidence type="ECO:0000256" key="1">
    <source>
        <dbReference type="ARBA" id="ARBA00022714"/>
    </source>
</evidence>
<evidence type="ECO:0000259" key="8">
    <source>
        <dbReference type="PROSITE" id="PS51296"/>
    </source>
</evidence>
<keyword evidence="2" id="KW-0479">Metal-binding</keyword>
<dbReference type="RefSeq" id="WP_060635344.1">
    <property type="nucleotide sequence ID" value="NZ_CBXV010000004.1"/>
</dbReference>
<proteinExistence type="predicted"/>
<keyword evidence="3" id="KW-0408">Iron</keyword>
<dbReference type="CDD" id="cd03467">
    <property type="entry name" value="Rieske"/>
    <property type="match status" value="1"/>
</dbReference>
<feature type="compositionally biased region" description="Basic and acidic residues" evidence="7">
    <location>
        <begin position="1"/>
        <end position="18"/>
    </location>
</feature>
<organism evidence="9 10">
    <name type="scientific">Pyrinomonas methylaliphatogenes</name>
    <dbReference type="NCBI Taxonomy" id="454194"/>
    <lineage>
        <taxon>Bacteria</taxon>
        <taxon>Pseudomonadati</taxon>
        <taxon>Acidobacteriota</taxon>
        <taxon>Blastocatellia</taxon>
        <taxon>Blastocatellales</taxon>
        <taxon>Pyrinomonadaceae</taxon>
        <taxon>Pyrinomonas</taxon>
    </lineage>
</organism>
<dbReference type="InterPro" id="IPR014349">
    <property type="entry name" value="Rieske_Fe-S_prot"/>
</dbReference>
<dbReference type="Proteomes" id="UP000031518">
    <property type="component" value="Unassembled WGS sequence"/>
</dbReference>
<evidence type="ECO:0000313" key="9">
    <source>
        <dbReference type="EMBL" id="CDM64948.1"/>
    </source>
</evidence>
<evidence type="ECO:0000256" key="6">
    <source>
        <dbReference type="ARBA" id="ARBA00034078"/>
    </source>
</evidence>
<keyword evidence="9" id="KW-0223">Dioxygenase</keyword>
<dbReference type="EMBL" id="CBXV010000004">
    <property type="protein sequence ID" value="CDM64948.1"/>
    <property type="molecule type" value="Genomic_DNA"/>
</dbReference>
<dbReference type="GO" id="GO:0051537">
    <property type="term" value="F:2 iron, 2 sulfur cluster binding"/>
    <property type="evidence" value="ECO:0007669"/>
    <property type="project" value="UniProtKB-KW"/>
</dbReference>
<dbReference type="GO" id="GO:0016020">
    <property type="term" value="C:membrane"/>
    <property type="evidence" value="ECO:0007669"/>
    <property type="project" value="InterPro"/>
</dbReference>
<dbReference type="PANTHER" id="PTHR10134">
    <property type="entry name" value="CYTOCHROME B-C1 COMPLEX SUBUNIT RIESKE, MITOCHONDRIAL"/>
    <property type="match status" value="1"/>
</dbReference>
<dbReference type="AlphaFoldDB" id="A0A0B6WUN2"/>
<dbReference type="SUPFAM" id="SSF50022">
    <property type="entry name" value="ISP domain"/>
    <property type="match status" value="1"/>
</dbReference>
<dbReference type="PRINTS" id="PR00162">
    <property type="entry name" value="RIESKE"/>
</dbReference>
<keyword evidence="9" id="KW-0560">Oxidoreductase</keyword>
<keyword evidence="1" id="KW-0001">2Fe-2S</keyword>
<dbReference type="GO" id="GO:0046872">
    <property type="term" value="F:metal ion binding"/>
    <property type="evidence" value="ECO:0007669"/>
    <property type="project" value="UniProtKB-KW"/>
</dbReference>
<sequence length="202" mass="22871">MTKDESLTPLSDEREVRRASAPYQREFPYERDEEAQVARREFCRFLGFTSAAFFLSAVGFAAKSYWEAQRVPPFKPLRIEGAEDLQPGEALNFRYPTERDSAILVRAEDGNYYAYGQKCTHLSCPVYYERRHGRLECPCHEGAFDLKTGNVLYGPPPRPLDRIVLEVRGDGIWAVGREAGGGGRFGRLFVSDLSSERDGKCS</sequence>
<evidence type="ECO:0000256" key="2">
    <source>
        <dbReference type="ARBA" id="ARBA00022723"/>
    </source>
</evidence>
<reference evidence="9 10" key="1">
    <citation type="submission" date="2013-12" db="EMBL/GenBank/DDBJ databases">
        <authorList>
            <person name="Stott M."/>
        </authorList>
    </citation>
    <scope>NUCLEOTIDE SEQUENCE [LARGE SCALE GENOMIC DNA]</scope>
    <source>
        <strain evidence="9 10">K22</strain>
    </source>
</reference>
<feature type="region of interest" description="Disordered" evidence="7">
    <location>
        <begin position="1"/>
        <end position="23"/>
    </location>
</feature>
<evidence type="ECO:0000256" key="5">
    <source>
        <dbReference type="ARBA" id="ARBA00023157"/>
    </source>
</evidence>
<protein>
    <submittedName>
        <fullName evidence="9">Ferredoxin subunit of nitrite reductase and ring-hydroxylating dioxygenase</fullName>
    </submittedName>
</protein>
<evidence type="ECO:0000313" key="10">
    <source>
        <dbReference type="Proteomes" id="UP000031518"/>
    </source>
</evidence>
<keyword evidence="4" id="KW-0411">Iron-sulfur</keyword>
<dbReference type="OrthoDB" id="9802613at2"/>
<dbReference type="STRING" id="454194.PYK22_00944"/>
<accession>A0A0B6WUN2</accession>
<dbReference type="InterPro" id="IPR017941">
    <property type="entry name" value="Rieske_2Fe-2S"/>
</dbReference>
<gene>
    <name evidence="9" type="ORF">PYK22_00944</name>
</gene>
<keyword evidence="5" id="KW-1015">Disulfide bond</keyword>
<dbReference type="PROSITE" id="PS51296">
    <property type="entry name" value="RIESKE"/>
    <property type="match status" value="1"/>
</dbReference>
<name>A0A0B6WUN2_9BACT</name>
<dbReference type="Pfam" id="PF00355">
    <property type="entry name" value="Rieske"/>
    <property type="match status" value="1"/>
</dbReference>
<evidence type="ECO:0000256" key="3">
    <source>
        <dbReference type="ARBA" id="ARBA00023004"/>
    </source>
</evidence>